<feature type="region of interest" description="Disordered" evidence="1">
    <location>
        <begin position="1123"/>
        <end position="1160"/>
    </location>
</feature>
<evidence type="ECO:0000259" key="2">
    <source>
        <dbReference type="Pfam" id="PF25791"/>
    </source>
</evidence>
<reference evidence="5 6" key="1">
    <citation type="submission" date="2019-05" db="EMBL/GenBank/DDBJ databases">
        <title>Draft Whole-Genome sequence of the green sulfur bacterium Prosthecochloris vibrioformis DSM 260.</title>
        <authorList>
            <person name="Meyer T.E."/>
            <person name="Kyndt J.A."/>
        </authorList>
    </citation>
    <scope>NUCLEOTIDE SEQUENCE [LARGE SCALE GENOMIC DNA]</scope>
    <source>
        <strain evidence="5 6">DSM 260</strain>
    </source>
</reference>
<feature type="domain" description="Probable ATP-binding protein BrxC winged helix-turn-helix" evidence="2">
    <location>
        <begin position="746"/>
        <end position="840"/>
    </location>
</feature>
<dbReference type="EMBL" id="VDCI01000008">
    <property type="protein sequence ID" value="TNJ36071.1"/>
    <property type="molecule type" value="Genomic_DNA"/>
</dbReference>
<evidence type="ECO:0000259" key="3">
    <source>
        <dbReference type="Pfam" id="PF25792"/>
    </source>
</evidence>
<accession>A0A5C4RZH5</accession>
<dbReference type="Pfam" id="PF25796">
    <property type="entry name" value="BREX_BrxC_4th"/>
    <property type="match status" value="1"/>
</dbReference>
<protein>
    <submittedName>
        <fullName evidence="5">BREX system P-loop protein BrxC</fullName>
    </submittedName>
</protein>
<dbReference type="SUPFAM" id="SSF52540">
    <property type="entry name" value="P-loop containing nucleoside triphosphate hydrolases"/>
    <property type="match status" value="1"/>
</dbReference>
<dbReference type="AlphaFoldDB" id="A0A5C4RZH5"/>
<dbReference type="Pfam" id="PF25792">
    <property type="entry name" value="BREX_BrxC_helical"/>
    <property type="match status" value="1"/>
</dbReference>
<dbReference type="InterPro" id="IPR047679">
    <property type="entry name" value="BREX_BrxC"/>
</dbReference>
<organism evidence="5 6">
    <name type="scientific">Prosthecochloris vibrioformis</name>
    <name type="common">Chlorobium vibrioforme</name>
    <dbReference type="NCBI Taxonomy" id="1098"/>
    <lineage>
        <taxon>Bacteria</taxon>
        <taxon>Pseudomonadati</taxon>
        <taxon>Chlorobiota</taxon>
        <taxon>Chlorobiia</taxon>
        <taxon>Chlorobiales</taxon>
        <taxon>Chlorobiaceae</taxon>
        <taxon>Prosthecochloris</taxon>
    </lineage>
</organism>
<dbReference type="Pfam" id="PF25791">
    <property type="entry name" value="WHD_BREX_BrxC"/>
    <property type="match status" value="1"/>
</dbReference>
<feature type="domain" description="Probable ATP-binding protein BrxC alpha-helical" evidence="3">
    <location>
        <begin position="865"/>
        <end position="985"/>
    </location>
</feature>
<evidence type="ECO:0000313" key="6">
    <source>
        <dbReference type="Proteomes" id="UP000309544"/>
    </source>
</evidence>
<dbReference type="InterPro" id="IPR027417">
    <property type="entry name" value="P-loop_NTPase"/>
</dbReference>
<dbReference type="Proteomes" id="UP000309544">
    <property type="component" value="Unassembled WGS sequence"/>
</dbReference>
<sequence>MMTLKDIFNKPVDRPIEGVIKADDEASLRLEIEEYVLTNEVEKRLESFLDAYNNYEGANGVWVSGFFGSGKSHLLKMLALLLENRQIDGASALDLFLPKCGDNEILRGDLKRAVAIPSKSILFNIDQKADVISKTQIDALLAVFVKVFDEMCGYYGKQGHIAQFERDLDSRGLYEQFKSAYETTAGRTWQKGREQALLEAKNIAKAYAQATGGDEASAMGILDKYRSQYRVSIEDFAEQVHAYIERQSPDFRLNFFVDEVGQYIAENVKLMTNLQTIAESMATKCRGRAWVIVTAQEDMGTVVGEMGKQQGNDFSKIQARFANRMKLTSADVAEVIQKRLLMKTAEGVRLLSDIYHAQSNNFKTLFDFADGSQTYRNYQDREHFIHSYPFIPYQFALFQSAIQNLSQHSAFEGKHSSVGERSMLGVFQQVAIQIGDHEIGQLATFDLMFEGIRTALKSNIQRAIIQAENHLDGPFAIRLLKTLFLVKYVKEFKPTLRNLCVLMLDGFNQDLPALRKRVEEALSLLEQQTYVQRNGELYEYLTDEEKDVEQEIKNTGVESSDVAAELEKIVFDHVIKHRKIRYDATDSKTGGQDYPFSRKLDDRLHGREYELAIHVISPFHENAESESILRMQSMGRDELLILMPADERLVRDILMYKRTRKYIRQNISITQQEAVKRILTDKGFQNQERYAELQQRVQSLMGKAKVFVAGADIEIGSEDAQTRVLRGFHELISRAYPNLRMLRGITYTENDIAKCLKHSQQGLFGNDATSLAESEQELLAFIQSNNRGGVRTTLKNLLDKFERKPYGWYYAAVLCTLANLCARGKVEVRTDGNLLEEDKLERALRNTHGHGNVVLEPQVEFTASQVRAIKEFFEDFFDAPPRASEAKALGKETGTALQDLTHQLTPLAAQASQYPFLNALTPVLEKLKELTGKPYTWYLTELTRQEDALLDMKESVIDPVRKFMSGPQKGIFDNARKFVQTQEPNFAYISEEVGSGKWEVREGDPNEVTPEALMVALTDPECFKGNRIQQVKTQVETLQEKVMAKIDAEIAKARETIAILKERLCSMPEFSALNREQQEQITRPFNEFNASIERQKLIAVIRDTLRRFEESDYQRLLSQMTTWAQPAPAPEPASEPGKTATPDAGTKPTPPAKPEPRIEYVPSRSVKVSFDKAWLADETDVERYLESMREALLDEIRKGKRIQI</sequence>
<dbReference type="NCBIfam" id="NF033441">
    <property type="entry name" value="BREX_BrxC"/>
    <property type="match status" value="1"/>
</dbReference>
<comment type="caution">
    <text evidence="5">The sequence shown here is derived from an EMBL/GenBank/DDBJ whole genome shotgun (WGS) entry which is preliminary data.</text>
</comment>
<keyword evidence="6" id="KW-1185">Reference proteome</keyword>
<proteinExistence type="predicted"/>
<dbReference type="InterPro" id="IPR058037">
    <property type="entry name" value="BREX_BrxC_helical"/>
</dbReference>
<feature type="domain" description="Probable ATP-binding protein BrxC 4th six-stranded beta-sheet" evidence="4">
    <location>
        <begin position="556"/>
        <end position="731"/>
    </location>
</feature>
<gene>
    <name evidence="5" type="primary">brxC</name>
    <name evidence="5" type="ORF">FGF68_08505</name>
</gene>
<evidence type="ECO:0000259" key="4">
    <source>
        <dbReference type="Pfam" id="PF25796"/>
    </source>
</evidence>
<evidence type="ECO:0000256" key="1">
    <source>
        <dbReference type="SAM" id="MobiDB-lite"/>
    </source>
</evidence>
<evidence type="ECO:0000313" key="5">
    <source>
        <dbReference type="EMBL" id="TNJ36071.1"/>
    </source>
</evidence>
<dbReference type="InterPro" id="IPR058036">
    <property type="entry name" value="BREX_BrxC_4th"/>
</dbReference>
<name>A0A5C4RZH5_PROVB</name>
<dbReference type="InterPro" id="IPR058038">
    <property type="entry name" value="BREX_BrxC_wHTH"/>
</dbReference>